<dbReference type="EMBL" id="CAFBMR010000027">
    <property type="protein sequence ID" value="CAB4912089.1"/>
    <property type="molecule type" value="Genomic_DNA"/>
</dbReference>
<dbReference type="AlphaFoldDB" id="A0A6J7H8P3"/>
<dbReference type="Gene3D" id="3.90.1170.40">
    <property type="entry name" value="Molybdopterin biosynthesis MoaE subunit"/>
    <property type="match status" value="1"/>
</dbReference>
<name>A0A6J7H8P3_9ZZZZ</name>
<proteinExistence type="predicted"/>
<reference evidence="1" key="1">
    <citation type="submission" date="2020-05" db="EMBL/GenBank/DDBJ databases">
        <authorList>
            <person name="Chiriac C."/>
            <person name="Salcher M."/>
            <person name="Ghai R."/>
            <person name="Kavagutti S V."/>
        </authorList>
    </citation>
    <scope>NUCLEOTIDE SEQUENCE</scope>
</reference>
<protein>
    <submittedName>
        <fullName evidence="1">Unannotated protein</fullName>
    </submittedName>
</protein>
<dbReference type="Pfam" id="PF02391">
    <property type="entry name" value="MoaE"/>
    <property type="match status" value="1"/>
</dbReference>
<dbReference type="CDD" id="cd00756">
    <property type="entry name" value="MoaE"/>
    <property type="match status" value="1"/>
</dbReference>
<evidence type="ECO:0000313" key="1">
    <source>
        <dbReference type="EMBL" id="CAB4912089.1"/>
    </source>
</evidence>
<dbReference type="InterPro" id="IPR003448">
    <property type="entry name" value="Mopterin_biosynth_MoaE"/>
</dbReference>
<accession>A0A6J7H8P3</accession>
<organism evidence="1">
    <name type="scientific">freshwater metagenome</name>
    <dbReference type="NCBI Taxonomy" id="449393"/>
    <lineage>
        <taxon>unclassified sequences</taxon>
        <taxon>metagenomes</taxon>
        <taxon>ecological metagenomes</taxon>
    </lineage>
</organism>
<dbReference type="PANTHER" id="PTHR23404">
    <property type="entry name" value="MOLYBDOPTERIN SYNTHASE RELATED"/>
    <property type="match status" value="1"/>
</dbReference>
<dbReference type="GO" id="GO:0006777">
    <property type="term" value="P:Mo-molybdopterin cofactor biosynthetic process"/>
    <property type="evidence" value="ECO:0007669"/>
    <property type="project" value="InterPro"/>
</dbReference>
<dbReference type="SUPFAM" id="SSF54690">
    <property type="entry name" value="Molybdopterin synthase subunit MoaE"/>
    <property type="match status" value="1"/>
</dbReference>
<dbReference type="InterPro" id="IPR036563">
    <property type="entry name" value="MoaE_sf"/>
</dbReference>
<gene>
    <name evidence="1" type="ORF">UFOPK3610_00875</name>
</gene>
<sequence>MDSQVIPNNAAVTEVLLSDVVERPISVDEVRLAVTSPSAGACVVFSGDVRDHDHGRDVRSLNYEGHPSAAAVLAEVAAEVATRHDVIGIAVLHRVGALAVGDAALVAAVSAAHRGEAFAACSDLVDTTKEKLPVWKHQTFADGTEEWVNCA</sequence>